<reference evidence="2 3" key="1">
    <citation type="journal article" date="2023" name="bioRxiv">
        <title>An intranuclear bacterial parasite of deep-sea mussels expresses apoptosis inhibitors acquired from its host.</title>
        <authorList>
            <person name="Gonzalez Porras M.A."/>
            <person name="Assie A."/>
            <person name="Tietjen M."/>
            <person name="Violette M."/>
            <person name="Kleiner M."/>
            <person name="Gruber-Vodicka H."/>
            <person name="Dubilier N."/>
            <person name="Leisch N."/>
        </authorList>
    </citation>
    <scope>NUCLEOTIDE SEQUENCE [LARGE SCALE GENOMIC DNA]</scope>
    <source>
        <strain evidence="2">IAP13</strain>
    </source>
</reference>
<sequence length="124" mass="14352">MFKNRQIGAGVFSILVIVVAFCAVVMLSIKLIPMYLDDFAISKVLSSLNQQSNLKEASNKEFTKFLVRAFKLNTIRLSEEEFQVIGSGEKARVEVDYERRVHIFYNVDVLLTFDHEWEWGTEIK</sequence>
<gene>
    <name evidence="2" type="ORF">QS748_00105</name>
</gene>
<feature type="transmembrane region" description="Helical" evidence="1">
    <location>
        <begin position="6"/>
        <end position="29"/>
    </location>
</feature>
<keyword evidence="1" id="KW-0472">Membrane</keyword>
<evidence type="ECO:0000313" key="2">
    <source>
        <dbReference type="EMBL" id="MDP0587686.1"/>
    </source>
</evidence>
<dbReference type="EMBL" id="JASXSV010000001">
    <property type="protein sequence ID" value="MDP0587686.1"/>
    <property type="molecule type" value="Genomic_DNA"/>
</dbReference>
<dbReference type="Proteomes" id="UP001178148">
    <property type="component" value="Unassembled WGS sequence"/>
</dbReference>
<name>A0AA90SLF1_9GAMM</name>
<organism evidence="2 3">
    <name type="scientific">Candidatus Endonucleibacter bathymodioli</name>
    <dbReference type="NCBI Taxonomy" id="539814"/>
    <lineage>
        <taxon>Bacteria</taxon>
        <taxon>Pseudomonadati</taxon>
        <taxon>Pseudomonadota</taxon>
        <taxon>Gammaproteobacteria</taxon>
        <taxon>Oceanospirillales</taxon>
        <taxon>Endozoicomonadaceae</taxon>
        <taxon>Candidatus Endonucleibacter</taxon>
    </lineage>
</organism>
<accession>A0AA90SLF1</accession>
<keyword evidence="3" id="KW-1185">Reference proteome</keyword>
<comment type="caution">
    <text evidence="2">The sequence shown here is derived from an EMBL/GenBank/DDBJ whole genome shotgun (WGS) entry which is preliminary data.</text>
</comment>
<evidence type="ECO:0000313" key="3">
    <source>
        <dbReference type="Proteomes" id="UP001178148"/>
    </source>
</evidence>
<evidence type="ECO:0000256" key="1">
    <source>
        <dbReference type="SAM" id="Phobius"/>
    </source>
</evidence>
<dbReference type="AlphaFoldDB" id="A0AA90SLF1"/>
<dbReference type="Pfam" id="PF16137">
    <property type="entry name" value="DUF4845"/>
    <property type="match status" value="1"/>
</dbReference>
<dbReference type="InterPro" id="IPR032314">
    <property type="entry name" value="DUF4845"/>
</dbReference>
<proteinExistence type="predicted"/>
<keyword evidence="1" id="KW-1133">Transmembrane helix</keyword>
<protein>
    <submittedName>
        <fullName evidence="2">DUF4845 domain-containing protein</fullName>
    </submittedName>
</protein>
<keyword evidence="1" id="KW-0812">Transmembrane</keyword>